<reference evidence="2" key="1">
    <citation type="journal article" date="2021" name="Nat. Commun.">
        <title>Genetic determinants of endophytism in the Arabidopsis root mycobiome.</title>
        <authorList>
            <person name="Mesny F."/>
            <person name="Miyauchi S."/>
            <person name="Thiergart T."/>
            <person name="Pickel B."/>
            <person name="Atanasova L."/>
            <person name="Karlsson M."/>
            <person name="Huettel B."/>
            <person name="Barry K.W."/>
            <person name="Haridas S."/>
            <person name="Chen C."/>
            <person name="Bauer D."/>
            <person name="Andreopoulos W."/>
            <person name="Pangilinan J."/>
            <person name="LaButti K."/>
            <person name="Riley R."/>
            <person name="Lipzen A."/>
            <person name="Clum A."/>
            <person name="Drula E."/>
            <person name="Henrissat B."/>
            <person name="Kohler A."/>
            <person name="Grigoriev I.V."/>
            <person name="Martin F.M."/>
            <person name="Hacquard S."/>
        </authorList>
    </citation>
    <scope>NUCLEOTIDE SEQUENCE</scope>
    <source>
        <strain evidence="2">MPI-SDFR-AT-0073</strain>
    </source>
</reference>
<organism evidence="2 3">
    <name type="scientific">Truncatella angustata</name>
    <dbReference type="NCBI Taxonomy" id="152316"/>
    <lineage>
        <taxon>Eukaryota</taxon>
        <taxon>Fungi</taxon>
        <taxon>Dikarya</taxon>
        <taxon>Ascomycota</taxon>
        <taxon>Pezizomycotina</taxon>
        <taxon>Sordariomycetes</taxon>
        <taxon>Xylariomycetidae</taxon>
        <taxon>Amphisphaeriales</taxon>
        <taxon>Sporocadaceae</taxon>
        <taxon>Truncatella</taxon>
    </lineage>
</organism>
<name>A0A9P8UGU0_9PEZI</name>
<gene>
    <name evidence="2" type="ORF">BKA67DRAFT_341974</name>
</gene>
<dbReference type="OrthoDB" id="3364132at2759"/>
<dbReference type="Pfam" id="PF25534">
    <property type="entry name" value="DUF7918"/>
    <property type="match status" value="1"/>
</dbReference>
<dbReference type="PANTHER" id="PTHR36223">
    <property type="entry name" value="BETA-LACTAMASE-TYPE TRANSPEPTIDASE FOLD DOMAIN CONTAINING PROTEIN"/>
    <property type="match status" value="1"/>
</dbReference>
<dbReference type="RefSeq" id="XP_045956204.1">
    <property type="nucleotide sequence ID" value="XM_046096306.1"/>
</dbReference>
<dbReference type="GeneID" id="70125199"/>
<dbReference type="PANTHER" id="PTHR36223:SF1">
    <property type="entry name" value="TRANSCRIPTION ELONGATION FACTOR EAF N-TERMINAL DOMAIN-CONTAINING PROTEIN"/>
    <property type="match status" value="1"/>
</dbReference>
<dbReference type="AlphaFoldDB" id="A0A9P8UGU0"/>
<dbReference type="InterPro" id="IPR057678">
    <property type="entry name" value="DUF7918"/>
</dbReference>
<accession>A0A9P8UGU0</accession>
<comment type="caution">
    <text evidence="2">The sequence shown here is derived from an EMBL/GenBank/DDBJ whole genome shotgun (WGS) entry which is preliminary data.</text>
</comment>
<keyword evidence="3" id="KW-1185">Reference proteome</keyword>
<sequence>MAIIERVEGLEAIVKVGGTALPEYDDLNGDDDVEQVESLLALASKNRFVDARMIRHVVKYVEAISDAEFEVVFTKRQSFQHHSHHIAFQLENDNHAFGLTHEPEECREKEWNYSCEHRAFLDGEKNWCRQHFKFGPLRLVKPAASTSNPHDPYIDPHRDLGVLRISVHHMQFTNAIELPFGHVQSVTDSINEEALKGQTVTHIVHYGDLEPSKEPKDIPMDVYQDPLQRPFAIFEFRYLSKGDLF</sequence>
<evidence type="ECO:0000313" key="3">
    <source>
        <dbReference type="Proteomes" id="UP000758603"/>
    </source>
</evidence>
<evidence type="ECO:0000259" key="1">
    <source>
        <dbReference type="Pfam" id="PF25534"/>
    </source>
</evidence>
<dbReference type="EMBL" id="JAGPXC010000006">
    <property type="protein sequence ID" value="KAH6651926.1"/>
    <property type="molecule type" value="Genomic_DNA"/>
</dbReference>
<evidence type="ECO:0000313" key="2">
    <source>
        <dbReference type="EMBL" id="KAH6651926.1"/>
    </source>
</evidence>
<feature type="domain" description="DUF7918" evidence="1">
    <location>
        <begin position="9"/>
        <end position="244"/>
    </location>
</feature>
<proteinExistence type="predicted"/>
<dbReference type="Proteomes" id="UP000758603">
    <property type="component" value="Unassembled WGS sequence"/>
</dbReference>
<protein>
    <recommendedName>
        <fullName evidence="1">DUF7918 domain-containing protein</fullName>
    </recommendedName>
</protein>